<dbReference type="Proteomes" id="UP000027153">
    <property type="component" value="Unassembled WGS sequence"/>
</dbReference>
<dbReference type="RefSeq" id="WP_048090735.1">
    <property type="nucleotide sequence ID" value="NZ_JMIY01000004.1"/>
</dbReference>
<dbReference type="InterPro" id="IPR056613">
    <property type="entry name" value="DUF7287"/>
</dbReference>
<accession>A0A062V7L3</accession>
<keyword evidence="1" id="KW-0812">Transmembrane</keyword>
<keyword evidence="1" id="KW-0472">Membrane</keyword>
<reference evidence="2 3" key="1">
    <citation type="journal article" date="2013" name="Nature">
        <title>Anaerobic oxidation of methane coupled to nitrate reduction in a novel archaeal lineage.</title>
        <authorList>
            <person name="Haroon M.F."/>
            <person name="Hu S."/>
            <person name="Shi Y."/>
            <person name="Imelfort M."/>
            <person name="Keller J."/>
            <person name="Hugenholtz P."/>
            <person name="Yuan Z."/>
            <person name="Tyson G.W."/>
        </authorList>
    </citation>
    <scope>NUCLEOTIDE SEQUENCE [LARGE SCALE GENOMIC DNA]</scope>
    <source>
        <strain evidence="2 3">ANME-2d</strain>
    </source>
</reference>
<dbReference type="AlphaFoldDB" id="A0A062V7L3"/>
<dbReference type="EMBL" id="JMIY01000004">
    <property type="protein sequence ID" value="KCZ71764.1"/>
    <property type="molecule type" value="Genomic_DNA"/>
</dbReference>
<proteinExistence type="predicted"/>
<evidence type="ECO:0000313" key="2">
    <source>
        <dbReference type="EMBL" id="KCZ71764.1"/>
    </source>
</evidence>
<gene>
    <name evidence="2" type="ORF">ANME2D_01819</name>
</gene>
<dbReference type="Pfam" id="PF23958">
    <property type="entry name" value="DUF7287"/>
    <property type="match status" value="1"/>
</dbReference>
<keyword evidence="3" id="KW-1185">Reference proteome</keyword>
<organism evidence="2 3">
    <name type="scientific">Candidatus Methanoperedens nitratireducens</name>
    <dbReference type="NCBI Taxonomy" id="1392998"/>
    <lineage>
        <taxon>Archaea</taxon>
        <taxon>Methanobacteriati</taxon>
        <taxon>Methanobacteriota</taxon>
        <taxon>Stenosarchaea group</taxon>
        <taxon>Methanomicrobia</taxon>
        <taxon>Methanosarcinales</taxon>
        <taxon>ANME-2 cluster</taxon>
        <taxon>Candidatus Methanoperedentaceae</taxon>
        <taxon>Candidatus Methanoperedens</taxon>
    </lineage>
</organism>
<dbReference type="OrthoDB" id="125215at2157"/>
<comment type="caution">
    <text evidence="2">The sequence shown here is derived from an EMBL/GenBank/DDBJ whole genome shotgun (WGS) entry which is preliminary data.</text>
</comment>
<evidence type="ECO:0000313" key="3">
    <source>
        <dbReference type="Proteomes" id="UP000027153"/>
    </source>
</evidence>
<feature type="transmembrane region" description="Helical" evidence="1">
    <location>
        <begin position="12"/>
        <end position="34"/>
    </location>
</feature>
<keyword evidence="1" id="KW-1133">Transmembrane helix</keyword>
<evidence type="ECO:0000256" key="1">
    <source>
        <dbReference type="SAM" id="Phobius"/>
    </source>
</evidence>
<protein>
    <submittedName>
        <fullName evidence="2">Uncharacterized protein</fullName>
    </submittedName>
</protein>
<name>A0A062V7L3_9EURY</name>
<sequence>MKSDSAQITIDYVTGMGIFLLSVAFVFQFMYSLFIPFQSSSDEVTLAADRASTVLVERLLAADRSGAVNVIDREKLYYFNNTKLNHSNEIGYKNALRELGLFSNEIIFDMNMSVAYLNGTIMNQSGPELPENTDIGKTRRLVLIVNSSTGYNETAVISVRVW</sequence>